<accession>A0A0R1GSD9</accession>
<dbReference type="EMBL" id="AZCZ01000014">
    <property type="protein sequence ID" value="KRK36987.1"/>
    <property type="molecule type" value="Genomic_DNA"/>
</dbReference>
<sequence length="195" mass="22974">MAIILWYTEKNLEVGNMMVTLAPLTAAEAPAFWQLAFSDPQAEWLKWNGPYFHDKVPSREKFLTEIAPQKFIGNSARQIIRVDGCMVGIVSYDYEDGALRRWLDLGIVLYRPEDWHRGIGKQALTLWIDWLWDHVDLPHIGLTTWSGNVRMCRLAESLGLQQEARVRQVRYWQDQYWDSVKYGCLRDEWRQQNDN</sequence>
<gene>
    <name evidence="2" type="ORF">FD07_GL000408</name>
</gene>
<dbReference type="PANTHER" id="PTHR43415:SF4">
    <property type="entry name" value="N-ACETYLTRANSFERASE DOMAIN-CONTAINING PROTEIN"/>
    <property type="match status" value="1"/>
</dbReference>
<evidence type="ECO:0000259" key="1">
    <source>
        <dbReference type="PROSITE" id="PS51186"/>
    </source>
</evidence>
<protein>
    <submittedName>
        <fullName evidence="2">Acetyltransferase</fullName>
    </submittedName>
</protein>
<dbReference type="GO" id="GO:0016747">
    <property type="term" value="F:acyltransferase activity, transferring groups other than amino-acyl groups"/>
    <property type="evidence" value="ECO:0007669"/>
    <property type="project" value="InterPro"/>
</dbReference>
<reference evidence="2 3" key="1">
    <citation type="journal article" date="2015" name="Genome Announc.">
        <title>Expanding the biotechnology potential of lactobacilli through comparative genomics of 213 strains and associated genera.</title>
        <authorList>
            <person name="Sun Z."/>
            <person name="Harris H.M."/>
            <person name="McCann A."/>
            <person name="Guo C."/>
            <person name="Argimon S."/>
            <person name="Zhang W."/>
            <person name="Yang X."/>
            <person name="Jeffery I.B."/>
            <person name="Cooney J.C."/>
            <person name="Kagawa T.F."/>
            <person name="Liu W."/>
            <person name="Song Y."/>
            <person name="Salvetti E."/>
            <person name="Wrobel A."/>
            <person name="Rasinkangas P."/>
            <person name="Parkhill J."/>
            <person name="Rea M.C."/>
            <person name="O'Sullivan O."/>
            <person name="Ritari J."/>
            <person name="Douillard F.P."/>
            <person name="Paul Ross R."/>
            <person name="Yang R."/>
            <person name="Briner A.E."/>
            <person name="Felis G.E."/>
            <person name="de Vos W.M."/>
            <person name="Barrangou R."/>
            <person name="Klaenhammer T.R."/>
            <person name="Caufield P.W."/>
            <person name="Cui Y."/>
            <person name="Zhang H."/>
            <person name="O'Toole P.W."/>
        </authorList>
    </citation>
    <scope>NUCLEOTIDE SEQUENCE [LARGE SCALE GENOMIC DNA]</scope>
    <source>
        <strain evidence="2 3">ATCC 53295</strain>
    </source>
</reference>
<dbReference type="InterPro" id="IPR016181">
    <property type="entry name" value="Acyl_CoA_acyltransferase"/>
</dbReference>
<organism evidence="2 3">
    <name type="scientific">Levilactobacillus parabrevis ATCC 53295</name>
    <dbReference type="NCBI Taxonomy" id="1267003"/>
    <lineage>
        <taxon>Bacteria</taxon>
        <taxon>Bacillati</taxon>
        <taxon>Bacillota</taxon>
        <taxon>Bacilli</taxon>
        <taxon>Lactobacillales</taxon>
        <taxon>Lactobacillaceae</taxon>
        <taxon>Levilactobacillus</taxon>
    </lineage>
</organism>
<dbReference type="eggNOG" id="COG1670">
    <property type="taxonomic scope" value="Bacteria"/>
</dbReference>
<name>A0A0R1GSD9_9LACO</name>
<dbReference type="AlphaFoldDB" id="A0A0R1GSD9"/>
<dbReference type="Proteomes" id="UP000051176">
    <property type="component" value="Unassembled WGS sequence"/>
</dbReference>
<comment type="caution">
    <text evidence="2">The sequence shown here is derived from an EMBL/GenBank/DDBJ whole genome shotgun (WGS) entry which is preliminary data.</text>
</comment>
<feature type="domain" description="N-acetyltransferase" evidence="1">
    <location>
        <begin position="19"/>
        <end position="183"/>
    </location>
</feature>
<proteinExistence type="predicted"/>
<keyword evidence="2" id="KW-0808">Transferase</keyword>
<dbReference type="InterPro" id="IPR000182">
    <property type="entry name" value="GNAT_dom"/>
</dbReference>
<dbReference type="PATRIC" id="fig|1267003.4.peg.442"/>
<evidence type="ECO:0000313" key="3">
    <source>
        <dbReference type="Proteomes" id="UP000051176"/>
    </source>
</evidence>
<evidence type="ECO:0000313" key="2">
    <source>
        <dbReference type="EMBL" id="KRK36987.1"/>
    </source>
</evidence>
<dbReference type="SUPFAM" id="SSF55729">
    <property type="entry name" value="Acyl-CoA N-acyltransferases (Nat)"/>
    <property type="match status" value="1"/>
</dbReference>
<dbReference type="Gene3D" id="3.40.630.30">
    <property type="match status" value="1"/>
</dbReference>
<dbReference type="PANTHER" id="PTHR43415">
    <property type="entry name" value="SPERMIDINE N(1)-ACETYLTRANSFERASE"/>
    <property type="match status" value="1"/>
</dbReference>
<keyword evidence="3" id="KW-1185">Reference proteome</keyword>
<dbReference type="PROSITE" id="PS51186">
    <property type="entry name" value="GNAT"/>
    <property type="match status" value="1"/>
</dbReference>
<dbReference type="Pfam" id="PF13302">
    <property type="entry name" value="Acetyltransf_3"/>
    <property type="match status" value="1"/>
</dbReference>
<dbReference type="STRING" id="357278.IV61_GL000412"/>